<evidence type="ECO:0000256" key="1">
    <source>
        <dbReference type="SAM" id="SignalP"/>
    </source>
</evidence>
<evidence type="ECO:0000313" key="2">
    <source>
        <dbReference type="EMBL" id="RXK61498.1"/>
    </source>
</evidence>
<gene>
    <name evidence="2" type="ORF">ESA94_00315</name>
</gene>
<dbReference type="OrthoDB" id="1118958at2"/>
<dbReference type="AlphaFoldDB" id="A0A4Q1CKJ1"/>
<keyword evidence="1" id="KW-0732">Signal</keyword>
<evidence type="ECO:0000313" key="3">
    <source>
        <dbReference type="Proteomes" id="UP000290204"/>
    </source>
</evidence>
<dbReference type="Pfam" id="PF12099">
    <property type="entry name" value="DUF3575"/>
    <property type="match status" value="1"/>
</dbReference>
<protein>
    <submittedName>
        <fullName evidence="2">DUF3575 domain-containing protein</fullName>
    </submittedName>
</protein>
<sequence length="265" mass="29159">MQLIKQFCAIACICSLALNANAQSLDQSAGKKPAKSEKTGEKMNILKVNLFALPLKNFSFQYERVLNKHISLALGVRTMPSSTLPFQSTFVKLADITDQQTIDNLAKFKTGNLAITPEVRFYLSKKGYGRGFYIAPYYRYAKFSSEELPVEYESGVSTTNTIRLKGDITTNSGGLLFGVNWKVGKAVSIDWWILGAHYGKSSGTLSGVPSQPLTQQEQEDLRNEIESIEIPLTKIKAEVSANSAKAIFDGPWGGIRSGLTLGIRF</sequence>
<feature type="signal peptide" evidence="1">
    <location>
        <begin position="1"/>
        <end position="22"/>
    </location>
</feature>
<proteinExistence type="predicted"/>
<dbReference type="EMBL" id="SDHW01000001">
    <property type="protein sequence ID" value="RXK61498.1"/>
    <property type="molecule type" value="Genomic_DNA"/>
</dbReference>
<accession>A0A4Q1CKJ1</accession>
<organism evidence="2 3">
    <name type="scientific">Lacibacter luteus</name>
    <dbReference type="NCBI Taxonomy" id="2508719"/>
    <lineage>
        <taxon>Bacteria</taxon>
        <taxon>Pseudomonadati</taxon>
        <taxon>Bacteroidota</taxon>
        <taxon>Chitinophagia</taxon>
        <taxon>Chitinophagales</taxon>
        <taxon>Chitinophagaceae</taxon>
        <taxon>Lacibacter</taxon>
    </lineage>
</organism>
<reference evidence="2 3" key="1">
    <citation type="submission" date="2019-01" db="EMBL/GenBank/DDBJ databases">
        <title>Lacibacter sp. strain TTM-7.</title>
        <authorList>
            <person name="Chen W.-M."/>
        </authorList>
    </citation>
    <scope>NUCLEOTIDE SEQUENCE [LARGE SCALE GENOMIC DNA]</scope>
    <source>
        <strain evidence="2 3">TTM-7</strain>
    </source>
</reference>
<keyword evidence="3" id="KW-1185">Reference proteome</keyword>
<comment type="caution">
    <text evidence="2">The sequence shown here is derived from an EMBL/GenBank/DDBJ whole genome shotgun (WGS) entry which is preliminary data.</text>
</comment>
<dbReference type="Proteomes" id="UP000290204">
    <property type="component" value="Unassembled WGS sequence"/>
</dbReference>
<name>A0A4Q1CKJ1_9BACT</name>
<dbReference type="RefSeq" id="WP_129128871.1">
    <property type="nucleotide sequence ID" value="NZ_SDHW01000001.1"/>
</dbReference>
<feature type="chain" id="PRO_5020769743" evidence="1">
    <location>
        <begin position="23"/>
        <end position="265"/>
    </location>
</feature>
<dbReference type="InterPro" id="IPR021958">
    <property type="entry name" value="DUF3575"/>
</dbReference>